<evidence type="ECO:0000259" key="2">
    <source>
        <dbReference type="PROSITE" id="PS50041"/>
    </source>
</evidence>
<feature type="region of interest" description="Disordered" evidence="1">
    <location>
        <begin position="1"/>
        <end position="40"/>
    </location>
</feature>
<dbReference type="InterPro" id="IPR050111">
    <property type="entry name" value="C-type_lectin/snaclec_domain"/>
</dbReference>
<proteinExistence type="predicted"/>
<dbReference type="PANTHER" id="PTHR22803">
    <property type="entry name" value="MANNOSE, PHOSPHOLIPASE, LECTIN RECEPTOR RELATED"/>
    <property type="match status" value="1"/>
</dbReference>
<dbReference type="OrthoDB" id="7357196at2759"/>
<dbReference type="SMART" id="SM00034">
    <property type="entry name" value="CLECT"/>
    <property type="match status" value="1"/>
</dbReference>
<dbReference type="AlphaFoldDB" id="A0A8M1KUU5"/>
<dbReference type="Proteomes" id="UP000515152">
    <property type="component" value="Chromosome 18"/>
</dbReference>
<sequence length="175" mass="19146">MATEAMTDGDPGETEVQLPDSSEAMTVGDPGETEVQFSDSSEVKAVEKRASCGQGWTGCGNRCFRFFSFGRTWSLAEGYCVSQRGHLASIHNIKEARLVGRLSRNKGLTWIGGGGSAEGFTWYWTDGSAFDYSNWGAWEPNNGSGNEHCININYKGEGVWNDLPCHQSRPFVCAK</sequence>
<name>A0A8M1KUU5_CLUHA</name>
<protein>
    <submittedName>
        <fullName evidence="4">Ladderlectin-like</fullName>
    </submittedName>
</protein>
<dbReference type="InterPro" id="IPR001304">
    <property type="entry name" value="C-type_lectin-like"/>
</dbReference>
<dbReference type="KEGG" id="char:122133753"/>
<dbReference type="RefSeq" id="XP_042566440.1">
    <property type="nucleotide sequence ID" value="XM_042710506.1"/>
</dbReference>
<dbReference type="PROSITE" id="PS50041">
    <property type="entry name" value="C_TYPE_LECTIN_2"/>
    <property type="match status" value="1"/>
</dbReference>
<reference evidence="4" key="1">
    <citation type="submission" date="2025-08" db="UniProtKB">
        <authorList>
            <consortium name="RefSeq"/>
        </authorList>
    </citation>
    <scope>IDENTIFICATION</scope>
</reference>
<dbReference type="GeneID" id="122133753"/>
<dbReference type="InterPro" id="IPR018378">
    <property type="entry name" value="C-type_lectin_CS"/>
</dbReference>
<feature type="domain" description="C-type lectin" evidence="2">
    <location>
        <begin position="59"/>
        <end position="174"/>
    </location>
</feature>
<evidence type="ECO:0000313" key="3">
    <source>
        <dbReference type="Proteomes" id="UP000515152"/>
    </source>
</evidence>
<evidence type="ECO:0000256" key="1">
    <source>
        <dbReference type="SAM" id="MobiDB-lite"/>
    </source>
</evidence>
<dbReference type="Pfam" id="PF00059">
    <property type="entry name" value="Lectin_C"/>
    <property type="match status" value="1"/>
</dbReference>
<gene>
    <name evidence="4" type="primary">LOC122133753</name>
</gene>
<dbReference type="CDD" id="cd00037">
    <property type="entry name" value="CLECT"/>
    <property type="match status" value="1"/>
</dbReference>
<dbReference type="PROSITE" id="PS00615">
    <property type="entry name" value="C_TYPE_LECTIN_1"/>
    <property type="match status" value="1"/>
</dbReference>
<organism evidence="3 4">
    <name type="scientific">Clupea harengus</name>
    <name type="common">Atlantic herring</name>
    <dbReference type="NCBI Taxonomy" id="7950"/>
    <lineage>
        <taxon>Eukaryota</taxon>
        <taxon>Metazoa</taxon>
        <taxon>Chordata</taxon>
        <taxon>Craniata</taxon>
        <taxon>Vertebrata</taxon>
        <taxon>Euteleostomi</taxon>
        <taxon>Actinopterygii</taxon>
        <taxon>Neopterygii</taxon>
        <taxon>Teleostei</taxon>
        <taxon>Clupei</taxon>
        <taxon>Clupeiformes</taxon>
        <taxon>Clupeoidei</taxon>
        <taxon>Clupeidae</taxon>
        <taxon>Clupea</taxon>
    </lineage>
</organism>
<keyword evidence="3" id="KW-1185">Reference proteome</keyword>
<accession>A0A8M1KUU5</accession>
<evidence type="ECO:0000313" key="4">
    <source>
        <dbReference type="RefSeq" id="XP_042566440.1"/>
    </source>
</evidence>